<dbReference type="Proteomes" id="UP000197768">
    <property type="component" value="Unassembled WGS sequence"/>
</dbReference>
<protein>
    <submittedName>
        <fullName evidence="1">Uncharacterized protein</fullName>
    </submittedName>
</protein>
<proteinExistence type="predicted"/>
<dbReference type="AlphaFoldDB" id="A0A246GFP0"/>
<name>A0A246GFP0_9FLAO</name>
<reference evidence="1 2" key="1">
    <citation type="journal article" date="2017" name="Infect. Genet. Evol.">
        <title>Comparative genome analysis of fish pathogen Flavobacterium columnare reveals extensive sequence diversity within the species.</title>
        <authorList>
            <person name="Kayansamruaj P."/>
            <person name="Dong H.T."/>
            <person name="Hirono I."/>
            <person name="Kondo H."/>
            <person name="Senapin S."/>
            <person name="Rodkhum C."/>
        </authorList>
    </citation>
    <scope>NUCLEOTIDE SEQUENCE [LARGE SCALE GENOMIC DNA]</scope>
    <source>
        <strain evidence="1 2">1215</strain>
    </source>
</reference>
<dbReference type="EMBL" id="MTCZ01000200">
    <property type="protein sequence ID" value="OWP82957.1"/>
    <property type="molecule type" value="Genomic_DNA"/>
</dbReference>
<organism evidence="1 2">
    <name type="scientific">Flavobacterium davisii</name>
    <dbReference type="NCBI Taxonomy" id="2906077"/>
    <lineage>
        <taxon>Bacteria</taxon>
        <taxon>Pseudomonadati</taxon>
        <taxon>Bacteroidota</taxon>
        <taxon>Flavobacteriia</taxon>
        <taxon>Flavobacteriales</taxon>
        <taxon>Flavobacteriaceae</taxon>
        <taxon>Flavobacterium</taxon>
    </lineage>
</organism>
<comment type="caution">
    <text evidence="1">The sequence shown here is derived from an EMBL/GenBank/DDBJ whole genome shotgun (WGS) entry which is preliminary data.</text>
</comment>
<evidence type="ECO:0000313" key="1">
    <source>
        <dbReference type="EMBL" id="OWP82957.1"/>
    </source>
</evidence>
<evidence type="ECO:0000313" key="2">
    <source>
        <dbReference type="Proteomes" id="UP000197768"/>
    </source>
</evidence>
<accession>A0A246GFP0</accession>
<sequence length="131" mass="15693">MEMSEVFKKLIDNYFLEFTTKTNKFNSCKFISNEDKNEILCSVIDEKYFKIEDNKVIWKKKEYKFIGKVDLISKTELIDIIKNINSDWCKNYYFMPLDENLPLIFINEEGSFFLVYAKNNTLLPHKSFPEV</sequence>
<gene>
    <name evidence="1" type="ORF">BWK59_13110</name>
</gene>